<gene>
    <name evidence="3" type="ORF">DWE98_19875</name>
</gene>
<evidence type="ECO:0000313" key="4">
    <source>
        <dbReference type="Proteomes" id="UP000255207"/>
    </source>
</evidence>
<organism evidence="3 4">
    <name type="scientific">Bosea caraganae</name>
    <dbReference type="NCBI Taxonomy" id="2763117"/>
    <lineage>
        <taxon>Bacteria</taxon>
        <taxon>Pseudomonadati</taxon>
        <taxon>Pseudomonadota</taxon>
        <taxon>Alphaproteobacteria</taxon>
        <taxon>Hyphomicrobiales</taxon>
        <taxon>Boseaceae</taxon>
        <taxon>Bosea</taxon>
    </lineage>
</organism>
<evidence type="ECO:0000313" key="3">
    <source>
        <dbReference type="EMBL" id="RDJ22159.1"/>
    </source>
</evidence>
<proteinExistence type="predicted"/>
<accession>A0A370L256</accession>
<feature type="compositionally biased region" description="Basic and acidic residues" evidence="1">
    <location>
        <begin position="52"/>
        <end position="79"/>
    </location>
</feature>
<keyword evidence="4" id="KW-1185">Reference proteome</keyword>
<protein>
    <recommendedName>
        <fullName evidence="5">PepSY domain-containing protein</fullName>
    </recommendedName>
</protein>
<comment type="caution">
    <text evidence="3">The sequence shown here is derived from an EMBL/GenBank/DDBJ whole genome shotgun (WGS) entry which is preliminary data.</text>
</comment>
<dbReference type="OrthoDB" id="8160865at2"/>
<keyword evidence="2" id="KW-0732">Signal</keyword>
<feature type="chain" id="PRO_5030068282" description="PepSY domain-containing protein" evidence="2">
    <location>
        <begin position="27"/>
        <end position="178"/>
    </location>
</feature>
<dbReference type="EMBL" id="QQTP01000011">
    <property type="protein sequence ID" value="RDJ22159.1"/>
    <property type="molecule type" value="Genomic_DNA"/>
</dbReference>
<evidence type="ECO:0000256" key="1">
    <source>
        <dbReference type="SAM" id="MobiDB-lite"/>
    </source>
</evidence>
<evidence type="ECO:0008006" key="5">
    <source>
        <dbReference type="Google" id="ProtNLM"/>
    </source>
</evidence>
<reference evidence="4" key="1">
    <citation type="submission" date="2018-07" db="EMBL/GenBank/DDBJ databases">
        <authorList>
            <person name="Safronova V.I."/>
            <person name="Chirak E.R."/>
            <person name="Sazanova A.L."/>
        </authorList>
    </citation>
    <scope>NUCLEOTIDE SEQUENCE [LARGE SCALE GENOMIC DNA]</scope>
    <source>
        <strain evidence="4">RCAM04685</strain>
    </source>
</reference>
<feature type="signal peptide" evidence="2">
    <location>
        <begin position="1"/>
        <end position="26"/>
    </location>
</feature>
<dbReference type="AlphaFoldDB" id="A0A370L256"/>
<feature type="region of interest" description="Disordered" evidence="1">
    <location>
        <begin position="28"/>
        <end position="121"/>
    </location>
</feature>
<name>A0A370L256_9HYPH</name>
<sequence length="178" mass="20032">MFHLASLAAVAALAATLVMPAGNAWAQSIEPEQEQEEEGLRPPEPVPQQVPRYREARPDEPGLRYRRVEPEAEAPRPAEPEGGVPRYGQAEPEDVTPPRYRQPEPEESDELEPRYRRDPLESITTDDALRIARGEGLARVGRVREGRRGWVIVGIDRNGDDMRIVINRSGEVVDVQRE</sequence>
<feature type="compositionally biased region" description="Basic and acidic residues" evidence="1">
    <location>
        <begin position="111"/>
        <end position="120"/>
    </location>
</feature>
<dbReference type="RefSeq" id="WP_114831038.1">
    <property type="nucleotide sequence ID" value="NZ_QQTO01000034.1"/>
</dbReference>
<evidence type="ECO:0000256" key="2">
    <source>
        <dbReference type="SAM" id="SignalP"/>
    </source>
</evidence>
<dbReference type="Proteomes" id="UP000255207">
    <property type="component" value="Unassembled WGS sequence"/>
</dbReference>